<name>A0A238YU08_9FLAO</name>
<dbReference type="OrthoDB" id="9780455at2"/>
<feature type="domain" description="Phosphatidic acid phosphatase type 2/haloperoxidase" evidence="1">
    <location>
        <begin position="334"/>
        <end position="462"/>
    </location>
</feature>
<dbReference type="AlphaFoldDB" id="A0A238YU08"/>
<keyword evidence="3" id="KW-1185">Reference proteome</keyword>
<dbReference type="Pfam" id="PF01569">
    <property type="entry name" value="PAP2"/>
    <property type="match status" value="1"/>
</dbReference>
<evidence type="ECO:0000313" key="3">
    <source>
        <dbReference type="Proteomes" id="UP000198379"/>
    </source>
</evidence>
<dbReference type="InterPro" id="IPR000326">
    <property type="entry name" value="PAP2/HPO"/>
</dbReference>
<dbReference type="Proteomes" id="UP000198379">
    <property type="component" value="Unassembled WGS sequence"/>
</dbReference>
<gene>
    <name evidence="2" type="ORF">SAMN06265376_102360</name>
</gene>
<dbReference type="InterPro" id="IPR036938">
    <property type="entry name" value="PAP2/HPO_sf"/>
</dbReference>
<dbReference type="PANTHER" id="PTHR34599">
    <property type="entry name" value="PEROXIDASE-RELATED"/>
    <property type="match status" value="1"/>
</dbReference>
<dbReference type="PANTHER" id="PTHR34599:SF1">
    <property type="entry name" value="PHOSPHATIDIC ACID PHOSPHATASE TYPE 2_HALOPEROXIDASE DOMAIN-CONTAINING PROTEIN"/>
    <property type="match status" value="1"/>
</dbReference>
<accession>A0A238YU08</accession>
<organism evidence="2 3">
    <name type="scientific">Dokdonia pacifica</name>
    <dbReference type="NCBI Taxonomy" id="1627892"/>
    <lineage>
        <taxon>Bacteria</taxon>
        <taxon>Pseudomonadati</taxon>
        <taxon>Bacteroidota</taxon>
        <taxon>Flavobacteriia</taxon>
        <taxon>Flavobacteriales</taxon>
        <taxon>Flavobacteriaceae</taxon>
        <taxon>Dokdonia</taxon>
    </lineage>
</organism>
<proteinExistence type="predicted"/>
<sequence>MNDLYAFSNHLTQLLMKRPYFKIIFAIAVTVVLLQSCANDDDAQDTTVVDTPVVTNATTQLITDWNDLWLDLDRYTDAMRPNSTARALAYIHLAGYETAVADMDGYTSNEDRLQGFTINENQREDNVDVDLALNTCYALVFDHFMFSVSNNEKAAIAILQESMASELSTDLSESEIENSIEWGTYVAERVIAYSQSDTDAETQILDPNPASYIAPVGDGLWIAAEGESAWFPYWNSVRTFVISPDETTSIPPAYDYSTDTTSEYYIAMEEVNDIATVAREEDNEDLWIAEFWSDDVESLMMSPPGRQFSIANQLIAQEDLEYAQTLELLLRLGFAINDAAVSAWDDKYTYDTQRPSTYIRANMNADFDTNLSLFIDSPNPAFPSYPSGHATFAGVSAGVFAQFFGGDAIGFTDRSHDGRVEFNGNPRTYSSFSEMAQENAYSRVPLGVHVQIDSDEGIRLGYEISDAVNDFDLTN</sequence>
<evidence type="ECO:0000313" key="2">
    <source>
        <dbReference type="EMBL" id="SNR74550.1"/>
    </source>
</evidence>
<dbReference type="InterPro" id="IPR052559">
    <property type="entry name" value="V-haloperoxidase"/>
</dbReference>
<evidence type="ECO:0000259" key="1">
    <source>
        <dbReference type="Pfam" id="PF01569"/>
    </source>
</evidence>
<dbReference type="SUPFAM" id="SSF48317">
    <property type="entry name" value="Acid phosphatase/Vanadium-dependent haloperoxidase"/>
    <property type="match status" value="1"/>
</dbReference>
<dbReference type="Gene3D" id="1.10.606.20">
    <property type="match status" value="1"/>
</dbReference>
<protein>
    <submittedName>
        <fullName evidence="2">PAP2 superfamily protein</fullName>
    </submittedName>
</protein>
<dbReference type="EMBL" id="FZNY01000002">
    <property type="protein sequence ID" value="SNR74550.1"/>
    <property type="molecule type" value="Genomic_DNA"/>
</dbReference>
<dbReference type="CDD" id="cd03398">
    <property type="entry name" value="PAP2_haloperoxidase"/>
    <property type="match status" value="1"/>
</dbReference>
<reference evidence="2 3" key="1">
    <citation type="submission" date="2017-06" db="EMBL/GenBank/DDBJ databases">
        <authorList>
            <person name="Kim H.J."/>
            <person name="Triplett B.A."/>
        </authorList>
    </citation>
    <scope>NUCLEOTIDE SEQUENCE [LARGE SCALE GENOMIC DNA]</scope>
    <source>
        <strain evidence="2 3">DSM 25597</strain>
    </source>
</reference>